<sequence length="242" mass="23681">QLNRDLYEVMSKLDKQHSSKVFIIKGIPSSRRSLLISSPVSPPAVYPCPGKAPDWEPKLGADPASPGAGSEATEGVPNGPAEPGDNEPGDSEPNGPVPGPPPASPASVGSVSETASICSEENQELALSPKAPSPEMGASGLGVSVGAGLPGVEQGGAEGIATSLASVILSEAIAAATGAAAGKEPGGTDSEGRAHAGDSTAGEPPSPASTHGATGPTAEPGGCPSPEDSEDTVEVMEVSPKV</sequence>
<feature type="non-terminal residue" evidence="3">
    <location>
        <position position="1"/>
    </location>
</feature>
<protein>
    <submittedName>
        <fullName evidence="3">BIN2 protein</fullName>
    </submittedName>
</protein>
<feature type="non-terminal residue" evidence="3">
    <location>
        <position position="242"/>
    </location>
</feature>
<proteinExistence type="predicted"/>
<evidence type="ECO:0000313" key="3">
    <source>
        <dbReference type="EMBL" id="NXL95910.1"/>
    </source>
</evidence>
<feature type="region of interest" description="Disordered" evidence="1">
    <location>
        <begin position="177"/>
        <end position="242"/>
    </location>
</feature>
<dbReference type="AlphaFoldDB" id="A0A7L0WXI1"/>
<reference evidence="3 4" key="1">
    <citation type="submission" date="2019-09" db="EMBL/GenBank/DDBJ databases">
        <title>Bird 10,000 Genomes (B10K) Project - Family phase.</title>
        <authorList>
            <person name="Zhang G."/>
        </authorList>
    </citation>
    <scope>NUCLEOTIDE SEQUENCE [LARGE SCALE GENOMIC DNA]</scope>
    <source>
        <strain evidence="3">B10K-DU-001-39</strain>
        <tissue evidence="3">Muscle</tissue>
    </source>
</reference>
<comment type="caution">
    <text evidence="3">The sequence shown here is derived from an EMBL/GenBank/DDBJ whole genome shotgun (WGS) entry which is preliminary data.</text>
</comment>
<evidence type="ECO:0000313" key="4">
    <source>
        <dbReference type="Proteomes" id="UP000562322"/>
    </source>
</evidence>
<keyword evidence="4" id="KW-1185">Reference proteome</keyword>
<organism evidence="3 4">
    <name type="scientific">Alectura lathami</name>
    <name type="common">Australian brush turkey</name>
    <dbReference type="NCBI Taxonomy" id="81907"/>
    <lineage>
        <taxon>Eukaryota</taxon>
        <taxon>Metazoa</taxon>
        <taxon>Chordata</taxon>
        <taxon>Craniata</taxon>
        <taxon>Vertebrata</taxon>
        <taxon>Euteleostomi</taxon>
        <taxon>Archelosauria</taxon>
        <taxon>Archosauria</taxon>
        <taxon>Dinosauria</taxon>
        <taxon>Saurischia</taxon>
        <taxon>Theropoda</taxon>
        <taxon>Coelurosauria</taxon>
        <taxon>Aves</taxon>
        <taxon>Neognathae</taxon>
        <taxon>Galloanserae</taxon>
        <taxon>Galliformes</taxon>
        <taxon>Megapodiidae</taxon>
        <taxon>Alectura</taxon>
    </lineage>
</organism>
<name>A0A7L0WXI1_ALELA</name>
<dbReference type="Pfam" id="PF21532">
    <property type="entry name" value="Bin2_C"/>
    <property type="match status" value="1"/>
</dbReference>
<dbReference type="OrthoDB" id="446293at2759"/>
<dbReference type="Proteomes" id="UP000562322">
    <property type="component" value="Unassembled WGS sequence"/>
</dbReference>
<accession>A0A7L0WXI1</accession>
<dbReference type="EMBL" id="VXAV01012078">
    <property type="protein sequence ID" value="NXL95910.1"/>
    <property type="molecule type" value="Genomic_DNA"/>
</dbReference>
<feature type="domain" description="Bridging integrator 2 C-terminal tail" evidence="2">
    <location>
        <begin position="14"/>
        <end position="45"/>
    </location>
</feature>
<evidence type="ECO:0000256" key="1">
    <source>
        <dbReference type="SAM" id="MobiDB-lite"/>
    </source>
</evidence>
<gene>
    <name evidence="3" type="primary">Bin2</name>
    <name evidence="3" type="ORF">ALELAT_R03098</name>
</gene>
<evidence type="ECO:0000259" key="2">
    <source>
        <dbReference type="Pfam" id="PF21532"/>
    </source>
</evidence>
<dbReference type="InterPro" id="IPR048886">
    <property type="entry name" value="Bin2_C"/>
</dbReference>
<feature type="compositionally biased region" description="Pro residues" evidence="1">
    <location>
        <begin position="95"/>
        <end position="104"/>
    </location>
</feature>
<feature type="compositionally biased region" description="Gly residues" evidence="1">
    <location>
        <begin position="139"/>
        <end position="155"/>
    </location>
</feature>
<feature type="region of interest" description="Disordered" evidence="1">
    <location>
        <begin position="33"/>
        <end position="155"/>
    </location>
</feature>